<keyword evidence="3" id="KW-1185">Reference proteome</keyword>
<gene>
    <name evidence="2" type="ORF">G4223_00865</name>
</gene>
<dbReference type="Pfam" id="PF13414">
    <property type="entry name" value="TPR_11"/>
    <property type="match status" value="1"/>
</dbReference>
<comment type="caution">
    <text evidence="2">The sequence shown here is derived from an EMBL/GenBank/DDBJ whole genome shotgun (WGS) entry which is preliminary data.</text>
</comment>
<dbReference type="Pfam" id="PF13432">
    <property type="entry name" value="TPR_16"/>
    <property type="match status" value="1"/>
</dbReference>
<evidence type="ECO:0000256" key="1">
    <source>
        <dbReference type="PROSITE-ProRule" id="PRU00339"/>
    </source>
</evidence>
<name>A0A7C9US58_9PROT</name>
<proteinExistence type="predicted"/>
<dbReference type="PANTHER" id="PTHR12558">
    <property type="entry name" value="CELL DIVISION CYCLE 16,23,27"/>
    <property type="match status" value="1"/>
</dbReference>
<dbReference type="SUPFAM" id="SSF48452">
    <property type="entry name" value="TPR-like"/>
    <property type="match status" value="3"/>
</dbReference>
<evidence type="ECO:0000313" key="3">
    <source>
        <dbReference type="Proteomes" id="UP000480684"/>
    </source>
</evidence>
<dbReference type="EMBL" id="JAAIYP010000004">
    <property type="protein sequence ID" value="NFV78666.1"/>
    <property type="molecule type" value="Genomic_DNA"/>
</dbReference>
<feature type="repeat" description="TPR" evidence="1">
    <location>
        <begin position="422"/>
        <end position="455"/>
    </location>
</feature>
<protein>
    <submittedName>
        <fullName evidence="2">Tetratricopeptide repeat protein</fullName>
    </submittedName>
</protein>
<feature type="repeat" description="TPR" evidence="1">
    <location>
        <begin position="53"/>
        <end position="86"/>
    </location>
</feature>
<dbReference type="InterPro" id="IPR019734">
    <property type="entry name" value="TPR_rpt"/>
</dbReference>
<dbReference type="Pfam" id="PF00515">
    <property type="entry name" value="TPR_1"/>
    <property type="match status" value="1"/>
</dbReference>
<feature type="repeat" description="TPR" evidence="1">
    <location>
        <begin position="525"/>
        <end position="558"/>
    </location>
</feature>
<dbReference type="AlphaFoldDB" id="A0A7C9US58"/>
<organism evidence="2 3">
    <name type="scientific">Magnetospirillum aberrantis SpK</name>
    <dbReference type="NCBI Taxonomy" id="908842"/>
    <lineage>
        <taxon>Bacteria</taxon>
        <taxon>Pseudomonadati</taxon>
        <taxon>Pseudomonadota</taxon>
        <taxon>Alphaproteobacteria</taxon>
        <taxon>Rhodospirillales</taxon>
        <taxon>Rhodospirillaceae</taxon>
        <taxon>Magnetospirillum</taxon>
    </lineage>
</organism>
<dbReference type="SMART" id="SM00028">
    <property type="entry name" value="TPR"/>
    <property type="match status" value="7"/>
</dbReference>
<reference evidence="2 3" key="1">
    <citation type="submission" date="2020-02" db="EMBL/GenBank/DDBJ databases">
        <authorList>
            <person name="Dziuba M."/>
            <person name="Kuznetsov B."/>
            <person name="Mardanov A."/>
            <person name="Ravin N."/>
            <person name="Grouzdev D."/>
        </authorList>
    </citation>
    <scope>NUCLEOTIDE SEQUENCE [LARGE SCALE GENOMIC DNA]</scope>
    <source>
        <strain evidence="2 3">SpK</strain>
    </source>
</reference>
<dbReference type="PROSITE" id="PS51257">
    <property type="entry name" value="PROKAR_LIPOPROTEIN"/>
    <property type="match status" value="1"/>
</dbReference>
<keyword evidence="1" id="KW-0802">TPR repeat</keyword>
<dbReference type="Proteomes" id="UP000480684">
    <property type="component" value="Unassembled WGS sequence"/>
</dbReference>
<dbReference type="InterPro" id="IPR011990">
    <property type="entry name" value="TPR-like_helical_dom_sf"/>
</dbReference>
<dbReference type="PANTHER" id="PTHR12558:SF13">
    <property type="entry name" value="CELL DIVISION CYCLE PROTEIN 27 HOMOLOG"/>
    <property type="match status" value="1"/>
</dbReference>
<evidence type="ECO:0000313" key="2">
    <source>
        <dbReference type="EMBL" id="NFV78666.1"/>
    </source>
</evidence>
<sequence>MASWRIWAGRRTAALALGTVLVGAGLVAACSSHPGAASGPVAEQGEGILGRTALSAYLAGRLAQAEGDTRAAADYYTAALKYDPDNADLLQRAFTLMVAEGRLEQAMPLAERLLDFDSDAPLPLLVAGLRAARDGHFEQSEKYFSALPKRGVFGFLSPLLVAWSKVGAGQIDPALESLAALSAVQGLEPMRAYHAGLINDLAGRADAADAAYLQALDGQASIRLVEAAGAFHQRAGRPEQAKALYDRYLGEHPDTLLIDGGRLLAQDRSIPRTVPDASAGMAEALFDMGSLMRQGGALDMAMVFSRLTLALRPDFALAHMNVADILSSQGRYAEGNAAYQAIPATSPVAEFGRLRVAMNLEEMGQTEAALRNLDVLARERPDGLDALVTKGDILRRQQRFADAATAYDAAIRRVPQLASHHWPLLYSRGIAYERSGEWSKAEADFQKALELRPDQPDVLNYLGYSWIDKGMHLAEARAMIEKAVTLRPRDGAIVDSLGWALYRMGEFQGAVKALERAVELKPEDPTINDHLGDAYFQVGRFPEANFQWKRALSLEPEAEMLETLEEKVRSGTLPAVPLSK</sequence>
<feature type="repeat" description="TPR" evidence="1">
    <location>
        <begin position="491"/>
        <end position="524"/>
    </location>
</feature>
<dbReference type="Pfam" id="PF14559">
    <property type="entry name" value="TPR_19"/>
    <property type="match status" value="1"/>
</dbReference>
<dbReference type="PROSITE" id="PS50005">
    <property type="entry name" value="TPR"/>
    <property type="match status" value="4"/>
</dbReference>
<dbReference type="RefSeq" id="WP_163673806.1">
    <property type="nucleotide sequence ID" value="NZ_JAAIYP010000004.1"/>
</dbReference>
<dbReference type="Gene3D" id="1.25.40.10">
    <property type="entry name" value="Tetratricopeptide repeat domain"/>
    <property type="match status" value="3"/>
</dbReference>
<accession>A0A7C9US58</accession>